<evidence type="ECO:0000313" key="2">
    <source>
        <dbReference type="Proteomes" id="UP000178735"/>
    </source>
</evidence>
<dbReference type="PROSITE" id="PS01228">
    <property type="entry name" value="COF_1"/>
    <property type="match status" value="1"/>
</dbReference>
<evidence type="ECO:0000313" key="1">
    <source>
        <dbReference type="EMBL" id="OGM01510.1"/>
    </source>
</evidence>
<proteinExistence type="predicted"/>
<dbReference type="Gene3D" id="1.10.150.240">
    <property type="entry name" value="Putative phosphatase, domain 2"/>
    <property type="match status" value="1"/>
</dbReference>
<protein>
    <recommendedName>
        <fullName evidence="3">HAD family hydrolase</fullName>
    </recommendedName>
</protein>
<dbReference type="PANTHER" id="PTHR43434">
    <property type="entry name" value="PHOSPHOGLYCOLATE PHOSPHATASE"/>
    <property type="match status" value="1"/>
</dbReference>
<dbReference type="AlphaFoldDB" id="A0A1F7WFE7"/>
<dbReference type="SFLD" id="SFLDS00003">
    <property type="entry name" value="Haloacid_Dehalogenase"/>
    <property type="match status" value="1"/>
</dbReference>
<dbReference type="InterPro" id="IPR023198">
    <property type="entry name" value="PGP-like_dom2"/>
</dbReference>
<accession>A0A1F7WFE7</accession>
<sequence>MNYIAAIFDLDGTLLNTIDDIRDSMNAVLGRRGFAGHSVESYKFFVGDGMKNLAVRALPENARRPELIDEIVIEMDREYGKNCDNKTAPYPGIIEMLGTLAEANVRISILSNKPHIFTEAMVGRYFKGFKFEHVIGASDRFEKKPDPAAALYIARDLDIPVSQFFYAGDTDTDMATARNAKMFAAGVSWGFRPERELKEAGADVIIGRPEQILKFFASA</sequence>
<dbReference type="Gene3D" id="3.40.50.1000">
    <property type="entry name" value="HAD superfamily/HAD-like"/>
    <property type="match status" value="1"/>
</dbReference>
<dbReference type="SFLD" id="SFLDG01129">
    <property type="entry name" value="C1.5:_HAD__Beta-PGM__Phosphata"/>
    <property type="match status" value="1"/>
</dbReference>
<dbReference type="InterPro" id="IPR006439">
    <property type="entry name" value="HAD-SF_hydro_IA"/>
</dbReference>
<dbReference type="PANTHER" id="PTHR43434:SF1">
    <property type="entry name" value="PHOSPHOGLYCOLATE PHOSPHATASE"/>
    <property type="match status" value="1"/>
</dbReference>
<dbReference type="InterPro" id="IPR050155">
    <property type="entry name" value="HAD-like_hydrolase_sf"/>
</dbReference>
<name>A0A1F7WFE7_9BACT</name>
<dbReference type="Pfam" id="PF13419">
    <property type="entry name" value="HAD_2"/>
    <property type="match status" value="1"/>
</dbReference>
<dbReference type="GO" id="GO:0005829">
    <property type="term" value="C:cytosol"/>
    <property type="evidence" value="ECO:0007669"/>
    <property type="project" value="TreeGrafter"/>
</dbReference>
<dbReference type="InterPro" id="IPR036412">
    <property type="entry name" value="HAD-like_sf"/>
</dbReference>
<evidence type="ECO:0008006" key="3">
    <source>
        <dbReference type="Google" id="ProtNLM"/>
    </source>
</evidence>
<dbReference type="STRING" id="1817813.A2008_11020"/>
<dbReference type="NCBIfam" id="TIGR01549">
    <property type="entry name" value="HAD-SF-IA-v1"/>
    <property type="match status" value="1"/>
</dbReference>
<reference evidence="1 2" key="1">
    <citation type="journal article" date="2016" name="Nat. Commun.">
        <title>Thousands of microbial genomes shed light on interconnected biogeochemical processes in an aquifer system.</title>
        <authorList>
            <person name="Anantharaman K."/>
            <person name="Brown C.T."/>
            <person name="Hug L.A."/>
            <person name="Sharon I."/>
            <person name="Castelle C.J."/>
            <person name="Probst A.J."/>
            <person name="Thomas B.C."/>
            <person name="Singh A."/>
            <person name="Wilkins M.J."/>
            <person name="Karaoz U."/>
            <person name="Brodie E.L."/>
            <person name="Williams K.H."/>
            <person name="Hubbard S.S."/>
            <person name="Banfield J.F."/>
        </authorList>
    </citation>
    <scope>NUCLEOTIDE SEQUENCE [LARGE SCALE GENOMIC DNA]</scope>
</reference>
<dbReference type="EMBL" id="MGFH01000235">
    <property type="protein sequence ID" value="OGM01510.1"/>
    <property type="molecule type" value="Genomic_DNA"/>
</dbReference>
<organism evidence="1 2">
    <name type="scientific">Candidatus Wallbacteria bacterium GWC2_49_35</name>
    <dbReference type="NCBI Taxonomy" id="1817813"/>
    <lineage>
        <taxon>Bacteria</taxon>
        <taxon>Candidatus Walliibacteriota</taxon>
    </lineage>
</organism>
<comment type="caution">
    <text evidence="1">The sequence shown here is derived from an EMBL/GenBank/DDBJ whole genome shotgun (WGS) entry which is preliminary data.</text>
</comment>
<dbReference type="GO" id="GO:0006281">
    <property type="term" value="P:DNA repair"/>
    <property type="evidence" value="ECO:0007669"/>
    <property type="project" value="TreeGrafter"/>
</dbReference>
<dbReference type="InterPro" id="IPR023214">
    <property type="entry name" value="HAD_sf"/>
</dbReference>
<dbReference type="Proteomes" id="UP000178735">
    <property type="component" value="Unassembled WGS sequence"/>
</dbReference>
<gene>
    <name evidence="1" type="ORF">A2008_11020</name>
</gene>
<dbReference type="SUPFAM" id="SSF56784">
    <property type="entry name" value="HAD-like"/>
    <property type="match status" value="1"/>
</dbReference>
<dbReference type="InterPro" id="IPR041492">
    <property type="entry name" value="HAD_2"/>
</dbReference>
<dbReference type="GO" id="GO:0008967">
    <property type="term" value="F:phosphoglycolate phosphatase activity"/>
    <property type="evidence" value="ECO:0007669"/>
    <property type="project" value="TreeGrafter"/>
</dbReference>